<dbReference type="OrthoDB" id="9808428at2"/>
<dbReference type="CDD" id="cd06260">
    <property type="entry name" value="DUF820-like"/>
    <property type="match status" value="1"/>
</dbReference>
<dbReference type="InterPro" id="IPR011335">
    <property type="entry name" value="Restrct_endonuc-II-like"/>
</dbReference>
<dbReference type="InterPro" id="IPR008538">
    <property type="entry name" value="Uma2"/>
</dbReference>
<feature type="domain" description="Putative restriction endonuclease" evidence="1">
    <location>
        <begin position="7"/>
        <end position="115"/>
    </location>
</feature>
<dbReference type="Gene3D" id="3.90.1570.10">
    <property type="entry name" value="tt1808, chain A"/>
    <property type="match status" value="1"/>
</dbReference>
<name>A0A3S8RZX9_9BACL</name>
<reference evidence="2 3" key="1">
    <citation type="submission" date="2018-11" db="EMBL/GenBank/DDBJ databases">
        <title>Genome sequencing of Paenibacillus lentus DSM25539(T).</title>
        <authorList>
            <person name="Kook J.-K."/>
            <person name="Park S.-N."/>
            <person name="Lim Y.K."/>
        </authorList>
    </citation>
    <scope>NUCLEOTIDE SEQUENCE [LARGE SCALE GENOMIC DNA]</scope>
    <source>
        <strain evidence="2 3">DSM 25539</strain>
    </source>
</reference>
<dbReference type="SUPFAM" id="SSF52980">
    <property type="entry name" value="Restriction endonuclease-like"/>
    <property type="match status" value="1"/>
</dbReference>
<dbReference type="PANTHER" id="PTHR34107">
    <property type="entry name" value="SLL0198 PROTEIN-RELATED"/>
    <property type="match status" value="1"/>
</dbReference>
<dbReference type="PANTHER" id="PTHR34107:SF4">
    <property type="entry name" value="SLL1222 PROTEIN"/>
    <property type="match status" value="1"/>
</dbReference>
<keyword evidence="2" id="KW-0378">Hydrolase</keyword>
<keyword evidence="2" id="KW-0540">Nuclease</keyword>
<dbReference type="Proteomes" id="UP000273145">
    <property type="component" value="Chromosome"/>
</dbReference>
<evidence type="ECO:0000313" key="3">
    <source>
        <dbReference type="Proteomes" id="UP000273145"/>
    </source>
</evidence>
<dbReference type="InterPro" id="IPR012296">
    <property type="entry name" value="Nuclease_put_TT1808"/>
</dbReference>
<accession>A0A3S8RZX9</accession>
<proteinExistence type="predicted"/>
<dbReference type="AlphaFoldDB" id="A0A3S8RZX9"/>
<protein>
    <submittedName>
        <fullName evidence="2">Uma2 family endonuclease</fullName>
    </submittedName>
</protein>
<sequence length="137" mass="15709">MQARSHTEGLILFAPLDVHFNEANILQPDIIFIRNENLHIIKDGYIKGVPDLLIEILSPSSGAMDKIKKKAVYEQFGVREYWIVDPHYATVDQFLLVDEKYQLSETFDSLGKIRSPHLTCLSVELDKMFQAANRFGE</sequence>
<organism evidence="2 3">
    <name type="scientific">Paenibacillus lentus</name>
    <dbReference type="NCBI Taxonomy" id="1338368"/>
    <lineage>
        <taxon>Bacteria</taxon>
        <taxon>Bacillati</taxon>
        <taxon>Bacillota</taxon>
        <taxon>Bacilli</taxon>
        <taxon>Bacillales</taxon>
        <taxon>Paenibacillaceae</taxon>
        <taxon>Paenibacillus</taxon>
    </lineage>
</organism>
<evidence type="ECO:0000259" key="1">
    <source>
        <dbReference type="Pfam" id="PF05685"/>
    </source>
</evidence>
<dbReference type="Pfam" id="PF05685">
    <property type="entry name" value="Uma2"/>
    <property type="match status" value="1"/>
</dbReference>
<keyword evidence="3" id="KW-1185">Reference proteome</keyword>
<gene>
    <name evidence="2" type="ORF">EIM92_21660</name>
</gene>
<evidence type="ECO:0000313" key="2">
    <source>
        <dbReference type="EMBL" id="AZK48458.1"/>
    </source>
</evidence>
<dbReference type="KEGG" id="plen:EIM92_21660"/>
<keyword evidence="2" id="KW-0255">Endonuclease</keyword>
<dbReference type="EMBL" id="CP034248">
    <property type="protein sequence ID" value="AZK48458.1"/>
    <property type="molecule type" value="Genomic_DNA"/>
</dbReference>
<dbReference type="GO" id="GO:0004519">
    <property type="term" value="F:endonuclease activity"/>
    <property type="evidence" value="ECO:0007669"/>
    <property type="project" value="UniProtKB-KW"/>
</dbReference>